<dbReference type="Gene3D" id="1.25.40.10">
    <property type="entry name" value="Tetratricopeptide repeat domain"/>
    <property type="match status" value="3"/>
</dbReference>
<evidence type="ECO:0000256" key="1">
    <source>
        <dbReference type="ARBA" id="ARBA00022737"/>
    </source>
</evidence>
<dbReference type="SMART" id="SM00028">
    <property type="entry name" value="TPR"/>
    <property type="match status" value="4"/>
</dbReference>
<dbReference type="Pfam" id="PF13432">
    <property type="entry name" value="TPR_16"/>
    <property type="match status" value="1"/>
</dbReference>
<dbReference type="Proteomes" id="UP000237968">
    <property type="component" value="Unassembled WGS sequence"/>
</dbReference>
<evidence type="ECO:0000256" key="3">
    <source>
        <dbReference type="PROSITE-ProRule" id="PRU00339"/>
    </source>
</evidence>
<proteinExistence type="predicted"/>
<keyword evidence="2 3" id="KW-0802">TPR repeat</keyword>
<dbReference type="PANTHER" id="PTHR44858:SF1">
    <property type="entry name" value="UDP-N-ACETYLGLUCOSAMINE--PEPTIDE N-ACETYLGLUCOSAMINYLTRANSFERASE SPINDLY-RELATED"/>
    <property type="match status" value="1"/>
</dbReference>
<evidence type="ECO:0000313" key="5">
    <source>
        <dbReference type="EMBL" id="PRQ03010.1"/>
    </source>
</evidence>
<gene>
    <name evidence="5" type="primary">bepA_2</name>
    <name evidence="5" type="ORF">ENSA5_19490</name>
</gene>
<keyword evidence="4" id="KW-0812">Transmembrane</keyword>
<organism evidence="5 6">
    <name type="scientific">Enhygromyxa salina</name>
    <dbReference type="NCBI Taxonomy" id="215803"/>
    <lineage>
        <taxon>Bacteria</taxon>
        <taxon>Pseudomonadati</taxon>
        <taxon>Myxococcota</taxon>
        <taxon>Polyangia</taxon>
        <taxon>Nannocystales</taxon>
        <taxon>Nannocystaceae</taxon>
        <taxon>Enhygromyxa</taxon>
    </lineage>
</organism>
<keyword evidence="5" id="KW-0645">Protease</keyword>
<name>A0A2S9YD09_9BACT</name>
<keyword evidence="1" id="KW-0677">Repeat</keyword>
<evidence type="ECO:0000313" key="6">
    <source>
        <dbReference type="Proteomes" id="UP000237968"/>
    </source>
</evidence>
<dbReference type="PANTHER" id="PTHR44858">
    <property type="entry name" value="TETRATRICOPEPTIDE REPEAT PROTEIN 6"/>
    <property type="match status" value="1"/>
</dbReference>
<dbReference type="GO" id="GO:0006508">
    <property type="term" value="P:proteolysis"/>
    <property type="evidence" value="ECO:0007669"/>
    <property type="project" value="UniProtKB-KW"/>
</dbReference>
<keyword evidence="4" id="KW-1133">Transmembrane helix</keyword>
<sequence length="860" mass="94021">MLNYRIGGHRGSSLRPVVDPLLNQPRDLIGDIHAQQRRKLFRRVALGVALFVVLLLIAVALKFLADRRDRDTCLSDATEGFALGTSAELASVATELEGCITTHPDDPLLIGALALTRAQLLAEFGEFEVETRDAVAALDGLEAPVHDGELARVMLDLDDGELAAARERLPAVESMDDSRSIAPNHEVWVGGMLAIADPEADLDKAIDTIAATLPEDSSISIRRLLATLHMHAGDPSAALAQLDDARSRSQTHLGLAADEALYNALLRQKLAGVADVADQLLGDDFELAQRDRAHALLARGVVRVQSGEIEAGMKLVDQAWAALPGWDKLSRTLALEMAMEASDGERARTWIDEAGLRASESEIYEAWVKLVEGDVMAALADLAKLPQEHPRVALLQGLALVEQNRFAEAQPWLERADKLIPGRVDVEVARARVEVHTGDTEAARRKLEALAEEEPFAPRAWTGLGEANLAVAYRDVEADGANANPGNKSAKAKPDAGALREARRAFKQATERERMPAEAYLHLAELTDAKRREDPKLVPEVLELLAKAVAANPKLPRYAEREALYLAELSFRAPAIAKLEVVLELPGTSAKVPLALAELALDQIEFDERDALPEAFDAWLEEAKERGAPARELDVLAARALLERDQPKDALAKLEPLLNANEKDIEVRVYVVSAHMDLRDRDTALATVKRGLGILDNERKGRIYFEWANIMSRGGKRRPAANYANSGWKKLSSQPDTSVAELLIYAAEAIRLLNRDKQPKPAASIGRDVTGLVPFHSDAWVIRANAEIRTNRGSDAKASAEKAVELDENNPRAHEVLGQVWLRFGRKDRAKDSFERALELGEGTPAEKDYKKSLNGLGTL</sequence>
<evidence type="ECO:0000256" key="4">
    <source>
        <dbReference type="SAM" id="Phobius"/>
    </source>
</evidence>
<dbReference type="AlphaFoldDB" id="A0A2S9YD09"/>
<keyword evidence="6" id="KW-1185">Reference proteome</keyword>
<dbReference type="InterPro" id="IPR011990">
    <property type="entry name" value="TPR-like_helical_dom_sf"/>
</dbReference>
<reference evidence="5 6" key="1">
    <citation type="submission" date="2018-03" db="EMBL/GenBank/DDBJ databases">
        <title>Draft Genome Sequences of the Obligatory Marine Myxobacteria Enhygromyxa salina SWB005.</title>
        <authorList>
            <person name="Poehlein A."/>
            <person name="Moghaddam J.A."/>
            <person name="Harms H."/>
            <person name="Alanjari M."/>
            <person name="Koenig G.M."/>
            <person name="Daniel R."/>
            <person name="Schaeberle T.F."/>
        </authorList>
    </citation>
    <scope>NUCLEOTIDE SEQUENCE [LARGE SCALE GENOMIC DNA]</scope>
    <source>
        <strain evidence="5 6">SWB005</strain>
    </source>
</reference>
<feature type="repeat" description="TPR" evidence="3">
    <location>
        <begin position="811"/>
        <end position="844"/>
    </location>
</feature>
<comment type="caution">
    <text evidence="5">The sequence shown here is derived from an EMBL/GenBank/DDBJ whole genome shotgun (WGS) entry which is preliminary data.</text>
</comment>
<dbReference type="EMBL" id="PVNK01000108">
    <property type="protein sequence ID" value="PRQ03010.1"/>
    <property type="molecule type" value="Genomic_DNA"/>
</dbReference>
<accession>A0A2S9YD09</accession>
<dbReference type="GO" id="GO:0008233">
    <property type="term" value="F:peptidase activity"/>
    <property type="evidence" value="ECO:0007669"/>
    <property type="project" value="UniProtKB-KW"/>
</dbReference>
<protein>
    <submittedName>
        <fullName evidence="5">Beta-barrel assembly-enhancing protease</fullName>
        <ecNumber evidence="5">3.4.-.-</ecNumber>
    </submittedName>
</protein>
<feature type="transmembrane region" description="Helical" evidence="4">
    <location>
        <begin position="44"/>
        <end position="65"/>
    </location>
</feature>
<keyword evidence="4" id="KW-0472">Membrane</keyword>
<evidence type="ECO:0000256" key="2">
    <source>
        <dbReference type="ARBA" id="ARBA00022803"/>
    </source>
</evidence>
<dbReference type="EC" id="3.4.-.-" evidence="5"/>
<dbReference type="InterPro" id="IPR050498">
    <property type="entry name" value="Ycf3"/>
</dbReference>
<dbReference type="SUPFAM" id="SSF48452">
    <property type="entry name" value="TPR-like"/>
    <property type="match status" value="2"/>
</dbReference>
<keyword evidence="5" id="KW-0378">Hydrolase</keyword>
<dbReference type="InterPro" id="IPR019734">
    <property type="entry name" value="TPR_rpt"/>
</dbReference>
<dbReference type="Pfam" id="PF14559">
    <property type="entry name" value="TPR_19"/>
    <property type="match status" value="1"/>
</dbReference>
<dbReference type="PROSITE" id="PS50005">
    <property type="entry name" value="TPR"/>
    <property type="match status" value="1"/>
</dbReference>